<evidence type="ECO:0000256" key="1">
    <source>
        <dbReference type="ARBA" id="ARBA00009817"/>
    </source>
</evidence>
<organism evidence="2 3">
    <name type="scientific">Rubroshorea leprosula</name>
    <dbReference type="NCBI Taxonomy" id="152421"/>
    <lineage>
        <taxon>Eukaryota</taxon>
        <taxon>Viridiplantae</taxon>
        <taxon>Streptophyta</taxon>
        <taxon>Embryophyta</taxon>
        <taxon>Tracheophyta</taxon>
        <taxon>Spermatophyta</taxon>
        <taxon>Magnoliopsida</taxon>
        <taxon>eudicotyledons</taxon>
        <taxon>Gunneridae</taxon>
        <taxon>Pentapetalae</taxon>
        <taxon>rosids</taxon>
        <taxon>malvids</taxon>
        <taxon>Malvales</taxon>
        <taxon>Dipterocarpaceae</taxon>
        <taxon>Rubroshorea</taxon>
    </lineage>
</organism>
<dbReference type="Proteomes" id="UP001054252">
    <property type="component" value="Unassembled WGS sequence"/>
</dbReference>
<dbReference type="SUPFAM" id="SSF55136">
    <property type="entry name" value="Probable bacterial effector-binding domain"/>
    <property type="match status" value="1"/>
</dbReference>
<dbReference type="PANTHER" id="PTHR11220">
    <property type="entry name" value="HEME-BINDING PROTEIN-RELATED"/>
    <property type="match status" value="1"/>
</dbReference>
<name>A0AAV5JR12_9ROSI</name>
<dbReference type="PANTHER" id="PTHR11220:SF36">
    <property type="entry name" value="SOUL HEME-BINDING PROTEIN"/>
    <property type="match status" value="1"/>
</dbReference>
<dbReference type="FunFam" id="3.20.80.10:FF:000002">
    <property type="entry name" value="Heme-binding protein 2"/>
    <property type="match status" value="1"/>
</dbReference>
<dbReference type="InterPro" id="IPR006917">
    <property type="entry name" value="SOUL_heme-bd"/>
</dbReference>
<keyword evidence="3" id="KW-1185">Reference proteome</keyword>
<comment type="similarity">
    <text evidence="1">Belongs to the HEBP family.</text>
</comment>
<proteinExistence type="inferred from homology"/>
<dbReference type="Pfam" id="PF04832">
    <property type="entry name" value="SOUL"/>
    <property type="match status" value="1"/>
</dbReference>
<dbReference type="InterPro" id="IPR011256">
    <property type="entry name" value="Reg_factor_effector_dom_sf"/>
</dbReference>
<protein>
    <submittedName>
        <fullName evidence="2">Uncharacterized protein</fullName>
    </submittedName>
</protein>
<dbReference type="AlphaFoldDB" id="A0AAV5JR12"/>
<evidence type="ECO:0000313" key="2">
    <source>
        <dbReference type="EMBL" id="GKV14555.1"/>
    </source>
</evidence>
<sequence length="199" mass="22317">MDEVVAAAVAGGGYAIESPKYTVIHSESDFEIRLYAESSWMSALVRGTSFQESTKDGFHRLYRYIHGANVNNTEFPMTSPVLTSISQSSSESVYVVRYFLSSEHENSPPEPYPELDLELDKWKSQCMAVRKFSGFAKDDNIEEEKDSLVSSLKKHSTEEITADENAYSIAQYNASFHLTDRLNEVWIDVLGFTAEGCPA</sequence>
<evidence type="ECO:0000313" key="3">
    <source>
        <dbReference type="Proteomes" id="UP001054252"/>
    </source>
</evidence>
<dbReference type="Gene3D" id="3.20.80.10">
    <property type="entry name" value="Regulatory factor, effector binding domain"/>
    <property type="match status" value="1"/>
</dbReference>
<reference evidence="2 3" key="1">
    <citation type="journal article" date="2021" name="Commun. Biol.">
        <title>The genome of Shorea leprosula (Dipterocarpaceae) highlights the ecological relevance of drought in aseasonal tropical rainforests.</title>
        <authorList>
            <person name="Ng K.K.S."/>
            <person name="Kobayashi M.J."/>
            <person name="Fawcett J.A."/>
            <person name="Hatakeyama M."/>
            <person name="Paape T."/>
            <person name="Ng C.H."/>
            <person name="Ang C.C."/>
            <person name="Tnah L.H."/>
            <person name="Lee C.T."/>
            <person name="Nishiyama T."/>
            <person name="Sese J."/>
            <person name="O'Brien M.J."/>
            <person name="Copetti D."/>
            <person name="Mohd Noor M.I."/>
            <person name="Ong R.C."/>
            <person name="Putra M."/>
            <person name="Sireger I.Z."/>
            <person name="Indrioko S."/>
            <person name="Kosugi Y."/>
            <person name="Izuno A."/>
            <person name="Isagi Y."/>
            <person name="Lee S.L."/>
            <person name="Shimizu K.K."/>
        </authorList>
    </citation>
    <scope>NUCLEOTIDE SEQUENCE [LARGE SCALE GENOMIC DNA]</scope>
    <source>
        <strain evidence="2">214</strain>
    </source>
</reference>
<accession>A0AAV5JR12</accession>
<comment type="caution">
    <text evidence="2">The sequence shown here is derived from an EMBL/GenBank/DDBJ whole genome shotgun (WGS) entry which is preliminary data.</text>
</comment>
<gene>
    <name evidence="2" type="ORF">SLEP1_g25411</name>
</gene>
<dbReference type="EMBL" id="BPVZ01000041">
    <property type="protein sequence ID" value="GKV14555.1"/>
    <property type="molecule type" value="Genomic_DNA"/>
</dbReference>